<keyword evidence="3" id="KW-1185">Reference proteome</keyword>
<comment type="caution">
    <text evidence="2">The sequence shown here is derived from an EMBL/GenBank/DDBJ whole genome shotgun (WGS) entry which is preliminary data.</text>
</comment>
<sequence length="876" mass="98358">MPPVRQSGAVLFSIDLGSRDLKCWVKHVRPGQKAETTDAQPVELMPSRSKIRLSLLLVDDEDGNRKLLWDQEVTEHVAKHPEDGHKVFDNLKLALSPEHQKHPAVKHIRKVLGIPPGTSALGEIEHLHVLIFEKVLESWHKYYSNTIGDGMSESPEYWRTVMKEAKVMIPANWDTEAQSVMRNAAVCAGFENVRLYLEPLCAAGGELVRLFRNGSVKVTPLIDEQEFALTRVDPPSEPGGRPRVVQVGEAAGASIGCFLIYEFAWEWFIKSDQVRDQGGIEEILRRLNDLPEPEMRRQFFKYVEGQIRNRDSSSSFFIEALIQPRPDDGNVSEKAFKFPNDVLKRCMREWAARNITQLDEFLDTEQCQHIGISFVYLTGGGSLNSVLFDSLEEHLQFRNMSVRRPNAIDAPMAVARGGAEQYPTNEADQIPQGYYYIIRDEPYVEARHRDVNAKWRSDPVDKVKKVVSTTTPGLMYKSAEGVWYARDRLQLAYHHSSQPTEFPCVLTVFPIDENFKAQLRFTVYFSKEKHSTGSALRMKDGRLKEGFAKFLVQRVDADVDWAQYHFNGYSNAGTNWHLLDCFVSMSGSAQQLSLCVQVLEPQQKYEFKDMYWMPDPDINYKVITTIRPEVWAPYRSHVISPESRAPAMSAKGTSETSKIIDGSSAKRKRRKKLEIGPSSIATRSRSGRNSSDAALGSVVTLSQDKGKQRAQRESAIEAIDESAMPQAIDESEAGASDTIVTLSWLDEEPSVGNRNSLVELPSNDQAQDESDDEYVPEDTPPIIEDGATFSGGRRNSLWPASAWSPTPTTTTFSNNNGLLGGSKCQYSIPSYLLDMSSEHTSAAIQPAKEVIPRSTSKGVFVSEKDRLRARNIATAL</sequence>
<evidence type="ECO:0000313" key="3">
    <source>
        <dbReference type="Proteomes" id="UP000237631"/>
    </source>
</evidence>
<evidence type="ECO:0000313" key="2">
    <source>
        <dbReference type="EMBL" id="PPJ54837.1"/>
    </source>
</evidence>
<organism evidence="2 3">
    <name type="scientific">Cercospora berteroae</name>
    <dbReference type="NCBI Taxonomy" id="357750"/>
    <lineage>
        <taxon>Eukaryota</taxon>
        <taxon>Fungi</taxon>
        <taxon>Dikarya</taxon>
        <taxon>Ascomycota</taxon>
        <taxon>Pezizomycotina</taxon>
        <taxon>Dothideomycetes</taxon>
        <taxon>Dothideomycetidae</taxon>
        <taxon>Mycosphaerellales</taxon>
        <taxon>Mycosphaerellaceae</taxon>
        <taxon>Cercospora</taxon>
    </lineage>
</organism>
<reference evidence="3" key="1">
    <citation type="journal article" date="2017" name="bioRxiv">
        <title>Conservation of a gene cluster reveals novel cercosporin biosynthetic mechanisms and extends production to the genus Colletotrichum.</title>
        <authorList>
            <person name="de Jonge R."/>
            <person name="Ebert M.K."/>
            <person name="Huitt-Roehl C.R."/>
            <person name="Pal P."/>
            <person name="Suttle J.C."/>
            <person name="Spanner R.E."/>
            <person name="Neubauer J.D."/>
            <person name="Jurick W.M.II."/>
            <person name="Stott K.A."/>
            <person name="Secor G.A."/>
            <person name="Thomma B.P.H.J."/>
            <person name="Van de Peer Y."/>
            <person name="Townsend C.A."/>
            <person name="Bolton M.D."/>
        </authorList>
    </citation>
    <scope>NUCLEOTIDE SEQUENCE [LARGE SCALE GENOMIC DNA]</scope>
    <source>
        <strain evidence="3">CBS538.71</strain>
    </source>
</reference>
<feature type="region of interest" description="Disordered" evidence="1">
    <location>
        <begin position="642"/>
        <end position="734"/>
    </location>
</feature>
<feature type="compositionally biased region" description="Acidic residues" evidence="1">
    <location>
        <begin position="766"/>
        <end position="776"/>
    </location>
</feature>
<protein>
    <submittedName>
        <fullName evidence="2">Uncharacterized protein</fullName>
    </submittedName>
</protein>
<accession>A0A2S6C528</accession>
<dbReference type="STRING" id="357750.A0A2S6C528"/>
<dbReference type="InterPro" id="IPR043129">
    <property type="entry name" value="ATPase_NBD"/>
</dbReference>
<proteinExistence type="predicted"/>
<feature type="compositionally biased region" description="Basic and acidic residues" evidence="1">
    <location>
        <begin position="704"/>
        <end position="715"/>
    </location>
</feature>
<feature type="region of interest" description="Disordered" evidence="1">
    <location>
        <begin position="752"/>
        <end position="791"/>
    </location>
</feature>
<feature type="compositionally biased region" description="Polar residues" evidence="1">
    <location>
        <begin position="679"/>
        <end position="692"/>
    </location>
</feature>
<dbReference type="Gene3D" id="3.30.420.40">
    <property type="match status" value="1"/>
</dbReference>
<gene>
    <name evidence="2" type="ORF">CBER1_07837</name>
</gene>
<evidence type="ECO:0000256" key="1">
    <source>
        <dbReference type="SAM" id="MobiDB-lite"/>
    </source>
</evidence>
<dbReference type="Proteomes" id="UP000237631">
    <property type="component" value="Unassembled WGS sequence"/>
</dbReference>
<dbReference type="AlphaFoldDB" id="A0A2S6C528"/>
<name>A0A2S6C528_9PEZI</name>
<dbReference type="EMBL" id="PNEN01000554">
    <property type="protein sequence ID" value="PPJ54837.1"/>
    <property type="molecule type" value="Genomic_DNA"/>
</dbReference>
<dbReference type="SUPFAM" id="SSF53067">
    <property type="entry name" value="Actin-like ATPase domain"/>
    <property type="match status" value="1"/>
</dbReference>
<dbReference type="OrthoDB" id="3645374at2759"/>